<reference evidence="2" key="1">
    <citation type="journal article" date="2021" name="Nat. Commun.">
        <title>Genetic determinants of endophytism in the Arabidopsis root mycobiome.</title>
        <authorList>
            <person name="Mesny F."/>
            <person name="Miyauchi S."/>
            <person name="Thiergart T."/>
            <person name="Pickel B."/>
            <person name="Atanasova L."/>
            <person name="Karlsson M."/>
            <person name="Huettel B."/>
            <person name="Barry K.W."/>
            <person name="Haridas S."/>
            <person name="Chen C."/>
            <person name="Bauer D."/>
            <person name="Andreopoulos W."/>
            <person name="Pangilinan J."/>
            <person name="LaButti K."/>
            <person name="Riley R."/>
            <person name="Lipzen A."/>
            <person name="Clum A."/>
            <person name="Drula E."/>
            <person name="Henrissat B."/>
            <person name="Kohler A."/>
            <person name="Grigoriev I.V."/>
            <person name="Martin F.M."/>
            <person name="Hacquard S."/>
        </authorList>
    </citation>
    <scope>NUCLEOTIDE SEQUENCE</scope>
    <source>
        <strain evidence="2">MPI-SDFR-AT-0073</strain>
    </source>
</reference>
<dbReference type="AlphaFoldDB" id="A0A9P8UL10"/>
<feature type="compositionally biased region" description="Basic and acidic residues" evidence="1">
    <location>
        <begin position="106"/>
        <end position="131"/>
    </location>
</feature>
<gene>
    <name evidence="2" type="ORF">BKA67DRAFT_563653</name>
</gene>
<organism evidence="2 3">
    <name type="scientific">Truncatella angustata</name>
    <dbReference type="NCBI Taxonomy" id="152316"/>
    <lineage>
        <taxon>Eukaryota</taxon>
        <taxon>Fungi</taxon>
        <taxon>Dikarya</taxon>
        <taxon>Ascomycota</taxon>
        <taxon>Pezizomycotina</taxon>
        <taxon>Sordariomycetes</taxon>
        <taxon>Xylariomycetidae</taxon>
        <taxon>Amphisphaeriales</taxon>
        <taxon>Sporocadaceae</taxon>
        <taxon>Truncatella</taxon>
    </lineage>
</organism>
<dbReference type="RefSeq" id="XP_045958195.1">
    <property type="nucleotide sequence ID" value="XM_046102672.1"/>
</dbReference>
<feature type="region of interest" description="Disordered" evidence="1">
    <location>
        <begin position="97"/>
        <end position="131"/>
    </location>
</feature>
<keyword evidence="3" id="KW-1185">Reference proteome</keyword>
<feature type="region of interest" description="Disordered" evidence="1">
    <location>
        <begin position="1"/>
        <end position="24"/>
    </location>
</feature>
<dbReference type="Proteomes" id="UP000758603">
    <property type="component" value="Unassembled WGS sequence"/>
</dbReference>
<name>A0A9P8UL10_9PEZI</name>
<dbReference type="GeneID" id="70131564"/>
<sequence>MAADAAAPKANSTSPQGEPDEWSEEQIQDALEQLKMLHIKCRELRTTVPRMLEPLTSRQTTQQDALVSFRKSVENAANEMQDFKTLYNSDETSKVFGQAKKSRQAQPKDIKAWRARDHPDWLDMKEKKPTT</sequence>
<evidence type="ECO:0000313" key="3">
    <source>
        <dbReference type="Proteomes" id="UP000758603"/>
    </source>
</evidence>
<evidence type="ECO:0000256" key="1">
    <source>
        <dbReference type="SAM" id="MobiDB-lite"/>
    </source>
</evidence>
<dbReference type="EMBL" id="JAGPXC010000004">
    <property type="protein sequence ID" value="KAH6653925.1"/>
    <property type="molecule type" value="Genomic_DNA"/>
</dbReference>
<protein>
    <submittedName>
        <fullName evidence="2">Uncharacterized protein</fullName>
    </submittedName>
</protein>
<comment type="caution">
    <text evidence="2">The sequence shown here is derived from an EMBL/GenBank/DDBJ whole genome shotgun (WGS) entry which is preliminary data.</text>
</comment>
<dbReference type="OrthoDB" id="5326237at2759"/>
<accession>A0A9P8UL10</accession>
<evidence type="ECO:0000313" key="2">
    <source>
        <dbReference type="EMBL" id="KAH6653925.1"/>
    </source>
</evidence>
<proteinExistence type="predicted"/>